<dbReference type="InterPro" id="IPR011932">
    <property type="entry name" value="Recomb_XerD"/>
</dbReference>
<dbReference type="GO" id="GO:0006313">
    <property type="term" value="P:DNA transposition"/>
    <property type="evidence" value="ECO:0007669"/>
    <property type="project" value="UniProtKB-UniRule"/>
</dbReference>
<comment type="similarity">
    <text evidence="2 11">Belongs to the 'phage' integrase family. XerD subfamily.</text>
</comment>
<dbReference type="PROSITE" id="PS51900">
    <property type="entry name" value="CB"/>
    <property type="match status" value="1"/>
</dbReference>
<dbReference type="RefSeq" id="WP_073165466.1">
    <property type="nucleotide sequence ID" value="NZ_FQUW01000021.1"/>
</dbReference>
<dbReference type="Gene3D" id="1.10.150.130">
    <property type="match status" value="1"/>
</dbReference>
<dbReference type="HAMAP" id="MF_01808">
    <property type="entry name" value="Recomb_XerC_XerD"/>
    <property type="match status" value="1"/>
</dbReference>
<dbReference type="PROSITE" id="PS51898">
    <property type="entry name" value="TYR_RECOMBINASE"/>
    <property type="match status" value="1"/>
</dbReference>
<comment type="subcellular location">
    <subcellularLocation>
        <location evidence="1 11">Cytoplasm</location>
    </subcellularLocation>
</comment>
<evidence type="ECO:0000256" key="10">
    <source>
        <dbReference type="ARBA" id="ARBA00023306"/>
    </source>
</evidence>
<organism evidence="14 15">
    <name type="scientific">Desulfofundulus australicus DSM 11792</name>
    <dbReference type="NCBI Taxonomy" id="1121425"/>
    <lineage>
        <taxon>Bacteria</taxon>
        <taxon>Bacillati</taxon>
        <taxon>Bacillota</taxon>
        <taxon>Clostridia</taxon>
        <taxon>Eubacteriales</taxon>
        <taxon>Peptococcaceae</taxon>
        <taxon>Desulfofundulus</taxon>
    </lineage>
</organism>
<dbReference type="InterPro" id="IPR002104">
    <property type="entry name" value="Integrase_catalytic"/>
</dbReference>
<dbReference type="SUPFAM" id="SSF56349">
    <property type="entry name" value="DNA breaking-rejoining enzymes"/>
    <property type="match status" value="1"/>
</dbReference>
<dbReference type="InterPro" id="IPR050090">
    <property type="entry name" value="Tyrosine_recombinase_XerCD"/>
</dbReference>
<reference evidence="15" key="1">
    <citation type="submission" date="2016-11" db="EMBL/GenBank/DDBJ databases">
        <authorList>
            <person name="Varghese N."/>
            <person name="Submissions S."/>
        </authorList>
    </citation>
    <scope>NUCLEOTIDE SEQUENCE [LARGE SCALE GENOMIC DNA]</scope>
    <source>
        <strain evidence="15">DSM 11792</strain>
    </source>
</reference>
<evidence type="ECO:0000313" key="15">
    <source>
        <dbReference type="Proteomes" id="UP000184196"/>
    </source>
</evidence>
<dbReference type="CDD" id="cd00798">
    <property type="entry name" value="INT_XerDC_C"/>
    <property type="match status" value="1"/>
</dbReference>
<dbReference type="Proteomes" id="UP000184196">
    <property type="component" value="Unassembled WGS sequence"/>
</dbReference>
<dbReference type="InterPro" id="IPR044068">
    <property type="entry name" value="CB"/>
</dbReference>
<dbReference type="NCBIfam" id="NF040815">
    <property type="entry name" value="recomb_XerA_Arch"/>
    <property type="match status" value="1"/>
</dbReference>
<dbReference type="GO" id="GO:0007059">
    <property type="term" value="P:chromosome segregation"/>
    <property type="evidence" value="ECO:0007669"/>
    <property type="project" value="UniProtKB-UniRule"/>
</dbReference>
<dbReference type="InterPro" id="IPR013762">
    <property type="entry name" value="Integrase-like_cat_sf"/>
</dbReference>
<keyword evidence="15" id="KW-1185">Reference proteome</keyword>
<evidence type="ECO:0000256" key="3">
    <source>
        <dbReference type="ARBA" id="ARBA00015810"/>
    </source>
</evidence>
<feature type="domain" description="Tyr recombinase" evidence="12">
    <location>
        <begin position="105"/>
        <end position="288"/>
    </location>
</feature>
<proteinExistence type="inferred from homology"/>
<dbReference type="EMBL" id="FQUW01000021">
    <property type="protein sequence ID" value="SHF28510.1"/>
    <property type="molecule type" value="Genomic_DNA"/>
</dbReference>
<evidence type="ECO:0000256" key="7">
    <source>
        <dbReference type="ARBA" id="ARBA00022908"/>
    </source>
</evidence>
<sequence length="299" mass="33947">MEDLVGAFIHYLAVEKGLARNTTSSYRFDLNQYWLFCQAQQLDPLKEGRGAVMAYLLKLKKDGRAPSTVSRHLAALKSFYRFLVQEGVISADPTANLESPRLAQRLPRVLTPEEVDRLLAQPRTSSAAGLRDKAMLELLYATGLRVSELISLDLADVNLEHGFVRCFGKGSKERIIPLGSVAAFYVSEYLKRARAKLTRGRSTPALFINQQGHRLTRQGFWKIIKKYARQGRITKVITPHTLRHSFATHLLENGADLRSVQELLGHADIATTQIYTHLTRTRLREIYDRAHPRAQRQQK</sequence>
<evidence type="ECO:0000256" key="9">
    <source>
        <dbReference type="ARBA" id="ARBA00023172"/>
    </source>
</evidence>
<dbReference type="GO" id="GO:0003677">
    <property type="term" value="F:DNA binding"/>
    <property type="evidence" value="ECO:0007669"/>
    <property type="project" value="UniProtKB-UniRule"/>
</dbReference>
<feature type="active site" evidence="11">
    <location>
        <position position="169"/>
    </location>
</feature>
<dbReference type="GO" id="GO:0009037">
    <property type="term" value="F:tyrosine-based site-specific recombinase activity"/>
    <property type="evidence" value="ECO:0007669"/>
    <property type="project" value="UniProtKB-UniRule"/>
</dbReference>
<dbReference type="NCBIfam" id="NF001399">
    <property type="entry name" value="PRK00283.1"/>
    <property type="match status" value="1"/>
</dbReference>
<dbReference type="HAMAP" id="MF_01807">
    <property type="entry name" value="Recomb_XerD"/>
    <property type="match status" value="1"/>
</dbReference>
<dbReference type="GO" id="GO:0005737">
    <property type="term" value="C:cytoplasm"/>
    <property type="evidence" value="ECO:0007669"/>
    <property type="project" value="UniProtKB-SubCell"/>
</dbReference>
<evidence type="ECO:0000256" key="2">
    <source>
        <dbReference type="ARBA" id="ARBA00010450"/>
    </source>
</evidence>
<keyword evidence="7 11" id="KW-0229">DNA integration</keyword>
<evidence type="ECO:0000256" key="5">
    <source>
        <dbReference type="ARBA" id="ARBA00022618"/>
    </source>
</evidence>
<accession>A0A1M5ADY0</accession>
<dbReference type="GO" id="GO:0051301">
    <property type="term" value="P:cell division"/>
    <property type="evidence" value="ECO:0007669"/>
    <property type="project" value="UniProtKB-KW"/>
</dbReference>
<dbReference type="Pfam" id="PF02899">
    <property type="entry name" value="Phage_int_SAM_1"/>
    <property type="match status" value="1"/>
</dbReference>
<evidence type="ECO:0000259" key="12">
    <source>
        <dbReference type="PROSITE" id="PS51898"/>
    </source>
</evidence>
<keyword evidence="6 11" id="KW-0159">Chromosome partition</keyword>
<feature type="domain" description="Core-binding (CB)" evidence="13">
    <location>
        <begin position="1"/>
        <end position="84"/>
    </location>
</feature>
<keyword evidence="10 11" id="KW-0131">Cell cycle</keyword>
<keyword evidence="4 11" id="KW-0963">Cytoplasm</keyword>
<dbReference type="Pfam" id="PF00589">
    <property type="entry name" value="Phage_integrase"/>
    <property type="match status" value="1"/>
</dbReference>
<keyword evidence="8 11" id="KW-0238">DNA-binding</keyword>
<dbReference type="AlphaFoldDB" id="A0A1M5ADY0"/>
<dbReference type="PANTHER" id="PTHR30349">
    <property type="entry name" value="PHAGE INTEGRASE-RELATED"/>
    <property type="match status" value="1"/>
</dbReference>
<dbReference type="InterPro" id="IPR010998">
    <property type="entry name" value="Integrase_recombinase_N"/>
</dbReference>
<feature type="active site" evidence="11">
    <location>
        <position position="240"/>
    </location>
</feature>
<dbReference type="OrthoDB" id="9785687at2"/>
<protein>
    <recommendedName>
        <fullName evidence="3 11">Tyrosine recombinase XerD</fullName>
    </recommendedName>
</protein>
<comment type="function">
    <text evidence="11">Site-specific tyrosine recombinase, which acts by catalyzing the cutting and rejoining of the recombining DNA molecules. The XerC-XerD complex is essential to convert dimers of the bacterial chromosome into monomers to permit their segregation at cell division. It also contributes to the segregational stability of plasmids.</text>
</comment>
<evidence type="ECO:0000256" key="6">
    <source>
        <dbReference type="ARBA" id="ARBA00022829"/>
    </source>
</evidence>
<dbReference type="InterPro" id="IPR023009">
    <property type="entry name" value="Tyrosine_recombinase_XerC/XerD"/>
</dbReference>
<evidence type="ECO:0000256" key="4">
    <source>
        <dbReference type="ARBA" id="ARBA00022490"/>
    </source>
</evidence>
<dbReference type="InterPro" id="IPR004107">
    <property type="entry name" value="Integrase_SAM-like_N"/>
</dbReference>
<feature type="active site" evidence="11">
    <location>
        <position position="243"/>
    </location>
</feature>
<keyword evidence="5 11" id="KW-0132">Cell division</keyword>
<evidence type="ECO:0000259" key="13">
    <source>
        <dbReference type="PROSITE" id="PS51900"/>
    </source>
</evidence>
<dbReference type="NCBIfam" id="TIGR02225">
    <property type="entry name" value="recomb_XerD"/>
    <property type="match status" value="1"/>
</dbReference>
<evidence type="ECO:0000256" key="1">
    <source>
        <dbReference type="ARBA" id="ARBA00004496"/>
    </source>
</evidence>
<feature type="active site" description="O-(3'-phospho-DNA)-tyrosine intermediate" evidence="11">
    <location>
        <position position="275"/>
    </location>
</feature>
<name>A0A1M5ADY0_9FIRM</name>
<dbReference type="InterPro" id="IPR011010">
    <property type="entry name" value="DNA_brk_join_enz"/>
</dbReference>
<dbReference type="PANTHER" id="PTHR30349:SF81">
    <property type="entry name" value="TYROSINE RECOMBINASE XERC"/>
    <property type="match status" value="1"/>
</dbReference>
<feature type="active site" evidence="11">
    <location>
        <position position="145"/>
    </location>
</feature>
<evidence type="ECO:0000256" key="8">
    <source>
        <dbReference type="ARBA" id="ARBA00023125"/>
    </source>
</evidence>
<gene>
    <name evidence="11" type="primary">xerD</name>
    <name evidence="14" type="ORF">SAMN02745218_01870</name>
</gene>
<evidence type="ECO:0000313" key="14">
    <source>
        <dbReference type="EMBL" id="SHF28510.1"/>
    </source>
</evidence>
<dbReference type="Gene3D" id="1.10.443.10">
    <property type="entry name" value="Intergrase catalytic core"/>
    <property type="match status" value="1"/>
</dbReference>
<evidence type="ECO:0000256" key="11">
    <source>
        <dbReference type="HAMAP-Rule" id="MF_01807"/>
    </source>
</evidence>
<feature type="active site" evidence="11">
    <location>
        <position position="266"/>
    </location>
</feature>
<comment type="subunit">
    <text evidence="11">Forms a cyclic heterotetrameric complex composed of two molecules of XerC and two molecules of XerD.</text>
</comment>
<keyword evidence="9 11" id="KW-0233">DNA recombination</keyword>